<name>A0A8D8QCE2_9HEMI</name>
<proteinExistence type="predicted"/>
<accession>A0A8D8QCE2</accession>
<feature type="transmembrane region" description="Helical" evidence="1">
    <location>
        <begin position="88"/>
        <end position="106"/>
    </location>
</feature>
<sequence length="108" mass="12124">MLRPNHSHLDTHLHSSSQIVSWSSYGLYFYPFVQCFSRIQGGGVNFWDMGGAGANSAGLFNTVFQRARDTHTLHGGARFDANLEVQDMVSKLFLIIAGVCLFYILFVY</sequence>
<reference evidence="2" key="1">
    <citation type="submission" date="2021-05" db="EMBL/GenBank/DDBJ databases">
        <authorList>
            <person name="Alioto T."/>
            <person name="Alioto T."/>
            <person name="Gomez Garrido J."/>
        </authorList>
    </citation>
    <scope>NUCLEOTIDE SEQUENCE</scope>
</reference>
<evidence type="ECO:0000256" key="1">
    <source>
        <dbReference type="SAM" id="Phobius"/>
    </source>
</evidence>
<dbReference type="EMBL" id="HBUF01070087">
    <property type="protein sequence ID" value="CAG6629199.1"/>
    <property type="molecule type" value="Transcribed_RNA"/>
</dbReference>
<keyword evidence="1" id="KW-0472">Membrane</keyword>
<keyword evidence="1" id="KW-0812">Transmembrane</keyword>
<evidence type="ECO:0000313" key="2">
    <source>
        <dbReference type="EMBL" id="CAG6629199.1"/>
    </source>
</evidence>
<dbReference type="AlphaFoldDB" id="A0A8D8QCE2"/>
<organism evidence="2">
    <name type="scientific">Cacopsylla melanoneura</name>
    <dbReference type="NCBI Taxonomy" id="428564"/>
    <lineage>
        <taxon>Eukaryota</taxon>
        <taxon>Metazoa</taxon>
        <taxon>Ecdysozoa</taxon>
        <taxon>Arthropoda</taxon>
        <taxon>Hexapoda</taxon>
        <taxon>Insecta</taxon>
        <taxon>Pterygota</taxon>
        <taxon>Neoptera</taxon>
        <taxon>Paraneoptera</taxon>
        <taxon>Hemiptera</taxon>
        <taxon>Sternorrhyncha</taxon>
        <taxon>Psylloidea</taxon>
        <taxon>Psyllidae</taxon>
        <taxon>Psyllinae</taxon>
        <taxon>Cacopsylla</taxon>
    </lineage>
</organism>
<protein>
    <submittedName>
        <fullName evidence="2">Uncharacterized protein</fullName>
    </submittedName>
</protein>
<keyword evidence="1" id="KW-1133">Transmembrane helix</keyword>